<comment type="caution">
    <text evidence="1">The sequence shown here is derived from an EMBL/GenBank/DDBJ whole genome shotgun (WGS) entry which is preliminary data.</text>
</comment>
<sequence length="149" mass="16570">LSKQSDSVQEYPPCRDIVRVDLPGTAVHALYHHVNDDCIYLALGTDIGVFEGGEPLPYTWRSKPFFTSVLTAMSALRIEGEQSRTDPVTARLFGPDETPRQILRVRDTRTVRLRTTRGEKLWALELSGTAPVYEARMGASVEDIEHGGA</sequence>
<evidence type="ECO:0000313" key="2">
    <source>
        <dbReference type="Proteomes" id="UP000824264"/>
    </source>
</evidence>
<dbReference type="Proteomes" id="UP000824264">
    <property type="component" value="Unassembled WGS sequence"/>
</dbReference>
<dbReference type="AlphaFoldDB" id="A0A9D1U8L3"/>
<name>A0A9D1U8L3_9BACT</name>
<reference evidence="1" key="2">
    <citation type="submission" date="2021-04" db="EMBL/GenBank/DDBJ databases">
        <authorList>
            <person name="Gilroy R."/>
        </authorList>
    </citation>
    <scope>NUCLEOTIDE SEQUENCE</scope>
    <source>
        <strain evidence="1">ChiSxjej5B17-1746</strain>
    </source>
</reference>
<accession>A0A9D1U8L3</accession>
<proteinExistence type="predicted"/>
<protein>
    <submittedName>
        <fullName evidence="1">Uncharacterized protein</fullName>
    </submittedName>
</protein>
<dbReference type="EMBL" id="DXGI01000007">
    <property type="protein sequence ID" value="HIW77551.1"/>
    <property type="molecule type" value="Genomic_DNA"/>
</dbReference>
<reference evidence="1" key="1">
    <citation type="journal article" date="2021" name="PeerJ">
        <title>Extensive microbial diversity within the chicken gut microbiome revealed by metagenomics and culture.</title>
        <authorList>
            <person name="Gilroy R."/>
            <person name="Ravi A."/>
            <person name="Getino M."/>
            <person name="Pursley I."/>
            <person name="Horton D.L."/>
            <person name="Alikhan N.F."/>
            <person name="Baker D."/>
            <person name="Gharbi K."/>
            <person name="Hall N."/>
            <person name="Watson M."/>
            <person name="Adriaenssens E.M."/>
            <person name="Foster-Nyarko E."/>
            <person name="Jarju S."/>
            <person name="Secka A."/>
            <person name="Antonio M."/>
            <person name="Oren A."/>
            <person name="Chaudhuri R.R."/>
            <person name="La Ragione R."/>
            <person name="Hildebrand F."/>
            <person name="Pallen M.J."/>
        </authorList>
    </citation>
    <scope>NUCLEOTIDE SEQUENCE</scope>
    <source>
        <strain evidence="1">ChiSxjej5B17-1746</strain>
    </source>
</reference>
<organism evidence="1 2">
    <name type="scientific">Candidatus Bilophila faecipullorum</name>
    <dbReference type="NCBI Taxonomy" id="2838482"/>
    <lineage>
        <taxon>Bacteria</taxon>
        <taxon>Pseudomonadati</taxon>
        <taxon>Thermodesulfobacteriota</taxon>
        <taxon>Desulfovibrionia</taxon>
        <taxon>Desulfovibrionales</taxon>
        <taxon>Desulfovibrionaceae</taxon>
        <taxon>Bilophila</taxon>
    </lineage>
</organism>
<gene>
    <name evidence="1" type="ORF">H9874_00180</name>
</gene>
<evidence type="ECO:0000313" key="1">
    <source>
        <dbReference type="EMBL" id="HIW77551.1"/>
    </source>
</evidence>
<feature type="non-terminal residue" evidence="1">
    <location>
        <position position="1"/>
    </location>
</feature>